<dbReference type="Proteomes" id="UP000800235">
    <property type="component" value="Unassembled WGS sequence"/>
</dbReference>
<dbReference type="InterPro" id="IPR013024">
    <property type="entry name" value="GGCT-like"/>
</dbReference>
<dbReference type="InterPro" id="IPR009288">
    <property type="entry name" value="AIG2-like_dom"/>
</dbReference>
<dbReference type="Gene3D" id="3.10.490.10">
    <property type="entry name" value="Gamma-glutamyl cyclotransferase-like"/>
    <property type="match status" value="1"/>
</dbReference>
<name>A0A9P4U190_9PEZI</name>
<protein>
    <recommendedName>
        <fullName evidence="1">gamma-glutamylcyclotransferase</fullName>
        <ecNumber evidence="1">4.3.2.9</ecNumber>
    </recommendedName>
</protein>
<feature type="binding site" evidence="4">
    <location>
        <position position="137"/>
    </location>
    <ligand>
        <name>substrate</name>
    </ligand>
</feature>
<feature type="active site" description="Proton acceptor" evidence="3">
    <location>
        <position position="83"/>
    </location>
</feature>
<feature type="binding site" evidence="4">
    <location>
        <begin position="6"/>
        <end position="11"/>
    </location>
    <ligand>
        <name>substrate</name>
    </ligand>
</feature>
<reference evidence="6" key="1">
    <citation type="journal article" date="2020" name="Stud. Mycol.">
        <title>101 Dothideomycetes genomes: a test case for predicting lifestyles and emergence of pathogens.</title>
        <authorList>
            <person name="Haridas S."/>
            <person name="Albert R."/>
            <person name="Binder M."/>
            <person name="Bloem J."/>
            <person name="Labutti K."/>
            <person name="Salamov A."/>
            <person name="Andreopoulos B."/>
            <person name="Baker S."/>
            <person name="Barry K."/>
            <person name="Bills G."/>
            <person name="Bluhm B."/>
            <person name="Cannon C."/>
            <person name="Castanera R."/>
            <person name="Culley D."/>
            <person name="Daum C."/>
            <person name="Ezra D."/>
            <person name="Gonzalez J."/>
            <person name="Henrissat B."/>
            <person name="Kuo A."/>
            <person name="Liang C."/>
            <person name="Lipzen A."/>
            <person name="Lutzoni F."/>
            <person name="Magnuson J."/>
            <person name="Mondo S."/>
            <person name="Nolan M."/>
            <person name="Ohm R."/>
            <person name="Pangilinan J."/>
            <person name="Park H.-J."/>
            <person name="Ramirez L."/>
            <person name="Alfaro M."/>
            <person name="Sun H."/>
            <person name="Tritt A."/>
            <person name="Yoshinaga Y."/>
            <person name="Zwiers L.-H."/>
            <person name="Turgeon B."/>
            <person name="Goodwin S."/>
            <person name="Spatafora J."/>
            <person name="Crous P."/>
            <person name="Grigoriev I."/>
        </authorList>
    </citation>
    <scope>NUCLEOTIDE SEQUENCE</scope>
    <source>
        <strain evidence="6">CBS 130266</strain>
    </source>
</reference>
<dbReference type="EC" id="4.3.2.9" evidence="1"/>
<dbReference type="GO" id="GO:0003839">
    <property type="term" value="F:gamma-glutamylcyclotransferase activity"/>
    <property type="evidence" value="ECO:0007669"/>
    <property type="project" value="UniProtKB-EC"/>
</dbReference>
<dbReference type="PANTHER" id="PTHR12935:SF0">
    <property type="entry name" value="GAMMA-GLUTAMYLCYCLOTRANSFERASE"/>
    <property type="match status" value="1"/>
</dbReference>
<keyword evidence="2" id="KW-0456">Lyase</keyword>
<keyword evidence="7" id="KW-1185">Reference proteome</keyword>
<dbReference type="InterPro" id="IPR017939">
    <property type="entry name" value="G-Glutamylcylcotransferase"/>
</dbReference>
<dbReference type="InterPro" id="IPR036568">
    <property type="entry name" value="GGCT-like_sf"/>
</dbReference>
<comment type="caution">
    <text evidence="6">The sequence shown here is derived from an EMBL/GenBank/DDBJ whole genome shotgun (WGS) entry which is preliminary data.</text>
</comment>
<dbReference type="AlphaFoldDB" id="A0A9P4U190"/>
<dbReference type="OrthoDB" id="2924818at2759"/>
<dbReference type="Pfam" id="PF06094">
    <property type="entry name" value="GGACT"/>
    <property type="match status" value="1"/>
</dbReference>
<dbReference type="SUPFAM" id="SSF110857">
    <property type="entry name" value="Gamma-glutamyl cyclotransferase-like"/>
    <property type="match status" value="1"/>
</dbReference>
<accession>A0A9P4U190</accession>
<dbReference type="EMBL" id="MU007020">
    <property type="protein sequence ID" value="KAF2433535.1"/>
    <property type="molecule type" value="Genomic_DNA"/>
</dbReference>
<feature type="domain" description="Gamma-glutamylcyclotransferase AIG2-like" evidence="5">
    <location>
        <begin position="6"/>
        <end position="103"/>
    </location>
</feature>
<evidence type="ECO:0000313" key="7">
    <source>
        <dbReference type="Proteomes" id="UP000800235"/>
    </source>
</evidence>
<evidence type="ECO:0000313" key="6">
    <source>
        <dbReference type="EMBL" id="KAF2433535.1"/>
    </source>
</evidence>
<evidence type="ECO:0000256" key="4">
    <source>
        <dbReference type="PIRSR" id="PIRSR617939-2"/>
    </source>
</evidence>
<evidence type="ECO:0000256" key="3">
    <source>
        <dbReference type="PIRSR" id="PIRSR617939-1"/>
    </source>
</evidence>
<dbReference type="PANTHER" id="PTHR12935">
    <property type="entry name" value="GAMMA-GLUTAMYLCYCLOTRANSFERASE"/>
    <property type="match status" value="1"/>
</dbReference>
<evidence type="ECO:0000259" key="5">
    <source>
        <dbReference type="Pfam" id="PF06094"/>
    </source>
</evidence>
<evidence type="ECO:0000256" key="1">
    <source>
        <dbReference type="ARBA" id="ARBA00012346"/>
    </source>
</evidence>
<gene>
    <name evidence="6" type="ORF">EJ08DRAFT_58228</name>
</gene>
<proteinExistence type="predicted"/>
<dbReference type="CDD" id="cd06661">
    <property type="entry name" value="GGCT_like"/>
    <property type="match status" value="1"/>
</dbReference>
<sequence>MRRTLYFGYGSNLWLAQMKSRCPHSTYLGVGRLKGYRWQIMERGYANVVESDCADESEDYENVVYGLIYNLTASDEENLDINEGVPYAYKKEAHSVDFWAAKSSEHKVDVRNKPKKKDMLVYIDHERTKDSKPLEEYIVRMNHGIDDALAVGVPKKYIDQVLRKSIPAIKEEDVSQTLQDKGSKPCR</sequence>
<organism evidence="6 7">
    <name type="scientific">Tothia fuscella</name>
    <dbReference type="NCBI Taxonomy" id="1048955"/>
    <lineage>
        <taxon>Eukaryota</taxon>
        <taxon>Fungi</taxon>
        <taxon>Dikarya</taxon>
        <taxon>Ascomycota</taxon>
        <taxon>Pezizomycotina</taxon>
        <taxon>Dothideomycetes</taxon>
        <taxon>Pleosporomycetidae</taxon>
        <taxon>Venturiales</taxon>
        <taxon>Cylindrosympodiaceae</taxon>
        <taxon>Tothia</taxon>
    </lineage>
</organism>
<evidence type="ECO:0000256" key="2">
    <source>
        <dbReference type="ARBA" id="ARBA00023239"/>
    </source>
</evidence>